<reference evidence="11 12" key="1">
    <citation type="submission" date="2023-07" db="EMBL/GenBank/DDBJ databases">
        <title>Novel species of Thermanaerothrix with wide hydrolytic capabilities.</title>
        <authorList>
            <person name="Zayulina K.S."/>
            <person name="Podosokorskaya O.A."/>
            <person name="Elcheninov A.G."/>
        </authorList>
    </citation>
    <scope>NUCLEOTIDE SEQUENCE [LARGE SCALE GENOMIC DNA]</scope>
    <source>
        <strain evidence="11 12">4228-RoL</strain>
    </source>
</reference>
<evidence type="ECO:0000256" key="9">
    <source>
        <dbReference type="HAMAP-Rule" id="MF_00127"/>
    </source>
</evidence>
<comment type="similarity">
    <text evidence="1 9">Belongs to the class-II aminoacyl-tRNA synthetase family.</text>
</comment>
<dbReference type="PANTHER" id="PTHR43707">
    <property type="entry name" value="HISTIDYL-TRNA SYNTHETASE"/>
    <property type="match status" value="1"/>
</dbReference>
<dbReference type="InterPro" id="IPR004154">
    <property type="entry name" value="Anticodon-bd"/>
</dbReference>
<dbReference type="SUPFAM" id="SSF55681">
    <property type="entry name" value="Class II aaRS and biotin synthetases"/>
    <property type="match status" value="1"/>
</dbReference>
<dbReference type="InterPro" id="IPR041715">
    <property type="entry name" value="HisRS-like_core"/>
</dbReference>
<sequence>MGTVVSAVKGTRDFYPEAMAIRAWLYRVIGEVSTSFGYQEYDGPFLERLELYAAKSGEELVKEQAFVFPDRGGELITLRPELTPTLARMVAQRQKQLVYPLRWWSFGPFWRYERPQKGRTREFFQWNADLIGANSPESDAELIALCVAFFRRVGLTPNQVGIFVNDRHLMENLLNGLGIEPERHREVFRLIDRRDKMTAGAWEEYALSVGIRATQLNDLKRVLDDRELWRESSSLQRVFAALVAYGAAEYVHFDAQIIRGLEYYTGTVFEGRDMDKEGRAILGGGHYDNLVADVGGEPLPGVGFAMGDVMITLILEKYGLLPPWNPAPADVLVTVFDNEHLLKSLEISQVLREAGLRVIGYTEAVKLDKQMRYAHRAGIRHVVIAGPDELAQNKVALKDLQTGTQTLLSLNEVVAMVKAQASVG</sequence>
<evidence type="ECO:0000256" key="3">
    <source>
        <dbReference type="ARBA" id="ARBA00022598"/>
    </source>
</evidence>
<dbReference type="Gene3D" id="3.40.50.800">
    <property type="entry name" value="Anticodon-binding domain"/>
    <property type="match status" value="1"/>
</dbReference>
<dbReference type="Pfam" id="PF13393">
    <property type="entry name" value="tRNA-synt_His"/>
    <property type="match status" value="1"/>
</dbReference>
<evidence type="ECO:0000256" key="5">
    <source>
        <dbReference type="ARBA" id="ARBA00022840"/>
    </source>
</evidence>
<dbReference type="GO" id="GO:0004821">
    <property type="term" value="F:histidine-tRNA ligase activity"/>
    <property type="evidence" value="ECO:0007669"/>
    <property type="project" value="UniProtKB-EC"/>
</dbReference>
<keyword evidence="6 9" id="KW-0648">Protein biosynthesis</keyword>
<organism evidence="11 12">
    <name type="scientific">Thermanaerothrix solaris</name>
    <dbReference type="NCBI Taxonomy" id="3058434"/>
    <lineage>
        <taxon>Bacteria</taxon>
        <taxon>Bacillati</taxon>
        <taxon>Chloroflexota</taxon>
        <taxon>Anaerolineae</taxon>
        <taxon>Anaerolineales</taxon>
        <taxon>Anaerolineaceae</taxon>
        <taxon>Thermanaerothrix</taxon>
    </lineage>
</organism>
<dbReference type="InterPro" id="IPR004516">
    <property type="entry name" value="HisRS/HisZ"/>
</dbReference>
<keyword evidence="4 9" id="KW-0547">Nucleotide-binding</keyword>
<evidence type="ECO:0000256" key="2">
    <source>
        <dbReference type="ARBA" id="ARBA00022490"/>
    </source>
</evidence>
<dbReference type="EC" id="6.1.1.21" evidence="9"/>
<dbReference type="NCBIfam" id="TIGR00442">
    <property type="entry name" value="hisS"/>
    <property type="match status" value="1"/>
</dbReference>
<keyword evidence="2 9" id="KW-0963">Cytoplasm</keyword>
<evidence type="ECO:0000256" key="6">
    <source>
        <dbReference type="ARBA" id="ARBA00022917"/>
    </source>
</evidence>
<dbReference type="CDD" id="cd00773">
    <property type="entry name" value="HisRS-like_core"/>
    <property type="match status" value="1"/>
</dbReference>
<evidence type="ECO:0000256" key="8">
    <source>
        <dbReference type="ARBA" id="ARBA00047639"/>
    </source>
</evidence>
<dbReference type="InterPro" id="IPR033656">
    <property type="entry name" value="HisRS_anticodon"/>
</dbReference>
<dbReference type="Proteomes" id="UP001254165">
    <property type="component" value="Unassembled WGS sequence"/>
</dbReference>
<evidence type="ECO:0000259" key="10">
    <source>
        <dbReference type="PROSITE" id="PS50862"/>
    </source>
</evidence>
<comment type="catalytic activity">
    <reaction evidence="8 9">
        <text>tRNA(His) + L-histidine + ATP = L-histidyl-tRNA(His) + AMP + diphosphate + H(+)</text>
        <dbReference type="Rhea" id="RHEA:17313"/>
        <dbReference type="Rhea" id="RHEA-COMP:9665"/>
        <dbReference type="Rhea" id="RHEA-COMP:9689"/>
        <dbReference type="ChEBI" id="CHEBI:15378"/>
        <dbReference type="ChEBI" id="CHEBI:30616"/>
        <dbReference type="ChEBI" id="CHEBI:33019"/>
        <dbReference type="ChEBI" id="CHEBI:57595"/>
        <dbReference type="ChEBI" id="CHEBI:78442"/>
        <dbReference type="ChEBI" id="CHEBI:78527"/>
        <dbReference type="ChEBI" id="CHEBI:456215"/>
        <dbReference type="EC" id="6.1.1.21"/>
    </reaction>
</comment>
<dbReference type="PIRSF" id="PIRSF001549">
    <property type="entry name" value="His-tRNA_synth"/>
    <property type="match status" value="1"/>
</dbReference>
<name>A0ABU3NNE8_9CHLR</name>
<dbReference type="InterPro" id="IPR006195">
    <property type="entry name" value="aa-tRNA-synth_II"/>
</dbReference>
<comment type="subcellular location">
    <subcellularLocation>
        <location evidence="9">Cytoplasm</location>
    </subcellularLocation>
</comment>
<dbReference type="SUPFAM" id="SSF52954">
    <property type="entry name" value="Class II aaRS ABD-related"/>
    <property type="match status" value="1"/>
</dbReference>
<evidence type="ECO:0000256" key="4">
    <source>
        <dbReference type="ARBA" id="ARBA00022741"/>
    </source>
</evidence>
<dbReference type="RefSeq" id="WP_315624138.1">
    <property type="nucleotide sequence ID" value="NZ_JAUHMF010000001.1"/>
</dbReference>
<evidence type="ECO:0000256" key="7">
    <source>
        <dbReference type="ARBA" id="ARBA00023146"/>
    </source>
</evidence>
<dbReference type="CDD" id="cd00859">
    <property type="entry name" value="HisRS_anticodon"/>
    <property type="match status" value="1"/>
</dbReference>
<dbReference type="InterPro" id="IPR036621">
    <property type="entry name" value="Anticodon-bd_dom_sf"/>
</dbReference>
<keyword evidence="12" id="KW-1185">Reference proteome</keyword>
<proteinExistence type="inferred from homology"/>
<keyword evidence="5 9" id="KW-0067">ATP-binding</keyword>
<evidence type="ECO:0000256" key="1">
    <source>
        <dbReference type="ARBA" id="ARBA00008226"/>
    </source>
</evidence>
<dbReference type="HAMAP" id="MF_00127">
    <property type="entry name" value="His_tRNA_synth"/>
    <property type="match status" value="1"/>
</dbReference>
<protein>
    <recommendedName>
        <fullName evidence="9">Histidine--tRNA ligase</fullName>
        <ecNumber evidence="9">6.1.1.21</ecNumber>
    </recommendedName>
    <alternativeName>
        <fullName evidence="9">Histidyl-tRNA synthetase</fullName>
        <shortName evidence="9">HisRS</shortName>
    </alternativeName>
</protein>
<comment type="caution">
    <text evidence="11">The sequence shown here is derived from an EMBL/GenBank/DDBJ whole genome shotgun (WGS) entry which is preliminary data.</text>
</comment>
<accession>A0ABU3NNE8</accession>
<feature type="domain" description="Aminoacyl-transfer RNA synthetases class-II family profile" evidence="10">
    <location>
        <begin position="1"/>
        <end position="322"/>
    </location>
</feature>
<keyword evidence="3 9" id="KW-0436">Ligase</keyword>
<dbReference type="EMBL" id="JAUHMF010000001">
    <property type="protein sequence ID" value="MDT8897482.1"/>
    <property type="molecule type" value="Genomic_DNA"/>
</dbReference>
<evidence type="ECO:0000313" key="12">
    <source>
        <dbReference type="Proteomes" id="UP001254165"/>
    </source>
</evidence>
<dbReference type="PANTHER" id="PTHR43707:SF1">
    <property type="entry name" value="HISTIDINE--TRNA LIGASE, MITOCHONDRIAL-RELATED"/>
    <property type="match status" value="1"/>
</dbReference>
<dbReference type="InterPro" id="IPR045864">
    <property type="entry name" value="aa-tRNA-synth_II/BPL/LPL"/>
</dbReference>
<evidence type="ECO:0000313" key="11">
    <source>
        <dbReference type="EMBL" id="MDT8897482.1"/>
    </source>
</evidence>
<dbReference type="PROSITE" id="PS50862">
    <property type="entry name" value="AA_TRNA_LIGASE_II"/>
    <property type="match status" value="1"/>
</dbReference>
<comment type="subunit">
    <text evidence="9">Homodimer.</text>
</comment>
<dbReference type="Pfam" id="PF03129">
    <property type="entry name" value="HGTP_anticodon"/>
    <property type="match status" value="1"/>
</dbReference>
<dbReference type="InterPro" id="IPR015807">
    <property type="entry name" value="His-tRNA-ligase"/>
</dbReference>
<gene>
    <name evidence="9 11" type="primary">hisS</name>
    <name evidence="11" type="ORF">QYE77_04320</name>
</gene>
<keyword evidence="7 9" id="KW-0030">Aminoacyl-tRNA synthetase</keyword>
<dbReference type="Gene3D" id="3.30.930.10">
    <property type="entry name" value="Bira Bifunctional Protein, Domain 2"/>
    <property type="match status" value="1"/>
</dbReference>